<dbReference type="GO" id="GO:0071555">
    <property type="term" value="P:cell wall organization"/>
    <property type="evidence" value="ECO:0007669"/>
    <property type="project" value="TreeGrafter"/>
</dbReference>
<sequence length="671" mass="71744">MRDGDYSRRREEGRANTSHSEGRSSRTRSQGRGSSRLGERSHRGSSSSRTSRSSREAGSSRSARDARGARGTRDERSPRGAASSQSTLSSIIGTVGTVGGSIGRAVGGAAERINASHTAERVNSNRPFVLLLIFAAIAAVFFLRLGYLQVIESAHYSAMAEEARTISFTTTPHRGTIYDRNGTVLAKSVDATTIYANPAEVTDAAAEAQAIANVLGGDASTYRELLSKESTTFVYVKRQADVDAAAEVKKLALDGVYFIADTRREYPCGQIGGQIIGYCNVDGEGITGLELQYNDILSGTPGSYTAERGENGLPIPGGVKEETPAVDGQDIMISIDIELQEYVENRVAEAAENMTAAGGSSVVMDAGTGEIYAIASLPYMDPSDMTSAKSSSDQVKPITQAFEPGSVFKTVSATTILEEGAMTPDDTLFCPAVIEADGYKVSDAHERSDQTFSFRQILDQSSNVGISLSVQKMTDGFTKLYEHIQKYNLCEKTGVDYPGEASGTLQPLENWATITGWNVSFGQGVAVTPLQLVRFYGALANDGVEVTPHFLVSKPQTGEVPTYDTEDVIENKAAIPTITDMLKTVVTDGTGKNAQIDGYSVAGKTSTAEIAEGGVYRQGVYNLCFEGFLPDSSSQLVCFVGLNEVPSQGNVSNVFKDIMAFAIDRYKIQPE</sequence>
<dbReference type="InterPro" id="IPR005311">
    <property type="entry name" value="PBP_dimer"/>
</dbReference>
<keyword evidence="3 5" id="KW-0472">Membrane</keyword>
<proteinExistence type="inferred from homology"/>
<dbReference type="Pfam" id="PF00905">
    <property type="entry name" value="Transpeptidase"/>
    <property type="match status" value="1"/>
</dbReference>
<gene>
    <name evidence="8" type="ORF">F8C90_09115</name>
</gene>
<comment type="caution">
    <text evidence="8">The sequence shown here is derived from an EMBL/GenBank/DDBJ whole genome shotgun (WGS) entry which is preliminary data.</text>
</comment>
<dbReference type="InterPro" id="IPR050515">
    <property type="entry name" value="Beta-lactam/transpept"/>
</dbReference>
<dbReference type="Gene3D" id="1.10.150.770">
    <property type="match status" value="1"/>
</dbReference>
<name>A0A6N6NQC1_9ACTN</name>
<dbReference type="SUPFAM" id="SSF56601">
    <property type="entry name" value="beta-lactamase/transpeptidase-like"/>
    <property type="match status" value="1"/>
</dbReference>
<accession>A0A6N6NQC1</accession>
<evidence type="ECO:0000313" key="8">
    <source>
        <dbReference type="EMBL" id="KAB1637440.1"/>
    </source>
</evidence>
<evidence type="ECO:0000313" key="9">
    <source>
        <dbReference type="Proteomes" id="UP000468668"/>
    </source>
</evidence>
<keyword evidence="5" id="KW-1133">Transmembrane helix</keyword>
<feature type="domain" description="Penicillin-binding protein transpeptidase" evidence="6">
    <location>
        <begin position="359"/>
        <end position="659"/>
    </location>
</feature>
<evidence type="ECO:0000259" key="6">
    <source>
        <dbReference type="Pfam" id="PF00905"/>
    </source>
</evidence>
<keyword evidence="9" id="KW-1185">Reference proteome</keyword>
<dbReference type="PANTHER" id="PTHR30627">
    <property type="entry name" value="PEPTIDOGLYCAN D,D-TRANSPEPTIDASE"/>
    <property type="match status" value="1"/>
</dbReference>
<dbReference type="SUPFAM" id="SSF56519">
    <property type="entry name" value="Penicillin binding protein dimerisation domain"/>
    <property type="match status" value="1"/>
</dbReference>
<dbReference type="InterPro" id="IPR036138">
    <property type="entry name" value="PBP_dimer_sf"/>
</dbReference>
<evidence type="ECO:0000256" key="5">
    <source>
        <dbReference type="SAM" id="Phobius"/>
    </source>
</evidence>
<dbReference type="EMBL" id="WAJR01000028">
    <property type="protein sequence ID" value="KAB1637440.1"/>
    <property type="molecule type" value="Genomic_DNA"/>
</dbReference>
<feature type="domain" description="Penicillin-binding protein dimerisation" evidence="7">
    <location>
        <begin position="170"/>
        <end position="313"/>
    </location>
</feature>
<dbReference type="Gene3D" id="3.40.710.10">
    <property type="entry name" value="DD-peptidase/beta-lactamase superfamily"/>
    <property type="match status" value="1"/>
</dbReference>
<dbReference type="OrthoDB" id="9789078at2"/>
<evidence type="ECO:0000256" key="2">
    <source>
        <dbReference type="ARBA" id="ARBA00007171"/>
    </source>
</evidence>
<comment type="subcellular location">
    <subcellularLocation>
        <location evidence="1">Membrane</location>
    </subcellularLocation>
</comment>
<dbReference type="Proteomes" id="UP000468668">
    <property type="component" value="Unassembled WGS sequence"/>
</dbReference>
<protein>
    <submittedName>
        <fullName evidence="8">Penicillin-binding protein 2</fullName>
    </submittedName>
</protein>
<dbReference type="Gene3D" id="3.90.1310.10">
    <property type="entry name" value="Penicillin-binding protein 2a (Domain 2)"/>
    <property type="match status" value="1"/>
</dbReference>
<dbReference type="AlphaFoldDB" id="A0A6N6NQC1"/>
<feature type="compositionally biased region" description="Basic and acidic residues" evidence="4">
    <location>
        <begin position="1"/>
        <end position="24"/>
    </location>
</feature>
<evidence type="ECO:0000259" key="7">
    <source>
        <dbReference type="Pfam" id="PF03717"/>
    </source>
</evidence>
<feature type="compositionally biased region" description="Low complexity" evidence="4">
    <location>
        <begin position="44"/>
        <end position="61"/>
    </location>
</feature>
<reference evidence="8 9" key="1">
    <citation type="submission" date="2019-09" db="EMBL/GenBank/DDBJ databases">
        <title>Whole genome shotgun sequencing (WGS) of Ellagibacter isourolithinifaciens DSM 104140(T) and Adlercreutzia muris DSM 29508(T).</title>
        <authorList>
            <person name="Stoll D.A."/>
            <person name="Danylec N."/>
            <person name="Huch M."/>
        </authorList>
    </citation>
    <scope>NUCLEOTIDE SEQUENCE [LARGE SCALE GENOMIC DNA]</scope>
    <source>
        <strain evidence="8 9">DSM 104140</strain>
    </source>
</reference>
<feature type="compositionally biased region" description="Basic and acidic residues" evidence="4">
    <location>
        <begin position="62"/>
        <end position="78"/>
    </location>
</feature>
<feature type="region of interest" description="Disordered" evidence="4">
    <location>
        <begin position="1"/>
        <end position="88"/>
    </location>
</feature>
<feature type="transmembrane region" description="Helical" evidence="5">
    <location>
        <begin position="128"/>
        <end position="147"/>
    </location>
</feature>
<dbReference type="InterPro" id="IPR001460">
    <property type="entry name" value="PCN-bd_Tpept"/>
</dbReference>
<dbReference type="GO" id="GO:0005886">
    <property type="term" value="C:plasma membrane"/>
    <property type="evidence" value="ECO:0007669"/>
    <property type="project" value="TreeGrafter"/>
</dbReference>
<organism evidence="8 9">
    <name type="scientific">Ellagibacter isourolithinifaciens</name>
    <dbReference type="NCBI Taxonomy" id="2137581"/>
    <lineage>
        <taxon>Bacteria</taxon>
        <taxon>Bacillati</taxon>
        <taxon>Actinomycetota</taxon>
        <taxon>Coriobacteriia</taxon>
        <taxon>Eggerthellales</taxon>
        <taxon>Eggerthellaceae</taxon>
        <taxon>Ellagibacter</taxon>
    </lineage>
</organism>
<dbReference type="GO" id="GO:0008658">
    <property type="term" value="F:penicillin binding"/>
    <property type="evidence" value="ECO:0007669"/>
    <property type="project" value="InterPro"/>
</dbReference>
<dbReference type="InterPro" id="IPR012338">
    <property type="entry name" value="Beta-lactam/transpept-like"/>
</dbReference>
<keyword evidence="5" id="KW-0812">Transmembrane</keyword>
<evidence type="ECO:0000256" key="4">
    <source>
        <dbReference type="SAM" id="MobiDB-lite"/>
    </source>
</evidence>
<feature type="compositionally biased region" description="Low complexity" evidence="4">
    <location>
        <begin position="27"/>
        <end position="36"/>
    </location>
</feature>
<dbReference type="PANTHER" id="PTHR30627:SF1">
    <property type="entry name" value="PEPTIDOGLYCAN D,D-TRANSPEPTIDASE FTSI"/>
    <property type="match status" value="1"/>
</dbReference>
<comment type="similarity">
    <text evidence="2">Belongs to the transpeptidase family.</text>
</comment>
<dbReference type="Pfam" id="PF03717">
    <property type="entry name" value="PBP_dimer"/>
    <property type="match status" value="1"/>
</dbReference>
<evidence type="ECO:0000256" key="3">
    <source>
        <dbReference type="ARBA" id="ARBA00023136"/>
    </source>
</evidence>
<evidence type="ECO:0000256" key="1">
    <source>
        <dbReference type="ARBA" id="ARBA00004370"/>
    </source>
</evidence>
<dbReference type="Gene3D" id="3.30.450.330">
    <property type="match status" value="1"/>
</dbReference>